<evidence type="ECO:0000313" key="2">
    <source>
        <dbReference type="EMBL" id="EIJ35636.1"/>
    </source>
</evidence>
<dbReference type="Proteomes" id="UP000005317">
    <property type="component" value="Unassembled WGS sequence"/>
</dbReference>
<reference evidence="3" key="1">
    <citation type="journal article" date="2011" name="Stand. Genomic Sci.">
        <title>Genome sequence of the filamentous, gliding Thiothrix nivea neotype strain (JP2(T)).</title>
        <authorList>
            <person name="Lapidus A."/>
            <person name="Nolan M."/>
            <person name="Lucas S."/>
            <person name="Glavina Del Rio T."/>
            <person name="Tice H."/>
            <person name="Cheng J.F."/>
            <person name="Tapia R."/>
            <person name="Han C."/>
            <person name="Goodwin L."/>
            <person name="Pitluck S."/>
            <person name="Liolios K."/>
            <person name="Pagani I."/>
            <person name="Ivanova N."/>
            <person name="Huntemann M."/>
            <person name="Mavromatis K."/>
            <person name="Mikhailova N."/>
            <person name="Pati A."/>
            <person name="Chen A."/>
            <person name="Palaniappan K."/>
            <person name="Land M."/>
            <person name="Brambilla E.M."/>
            <person name="Rohde M."/>
            <person name="Abt B."/>
            <person name="Verbarg S."/>
            <person name="Goker M."/>
            <person name="Bristow J."/>
            <person name="Eisen J.A."/>
            <person name="Markowitz V."/>
            <person name="Hugenholtz P."/>
            <person name="Kyrpides N.C."/>
            <person name="Klenk H.P."/>
            <person name="Woyke T."/>
        </authorList>
    </citation>
    <scope>NUCLEOTIDE SEQUENCE [LARGE SCALE GENOMIC DNA]</scope>
    <source>
        <strain evidence="3">ATCC 35100 / DSM 5205 / JP2</strain>
    </source>
</reference>
<proteinExistence type="predicted"/>
<keyword evidence="3" id="KW-1185">Reference proteome</keyword>
<name>A0A656HJG5_THINJ</name>
<accession>A0A656HJG5</accession>
<dbReference type="GO" id="GO:0005886">
    <property type="term" value="C:plasma membrane"/>
    <property type="evidence" value="ECO:0007669"/>
    <property type="project" value="InterPro"/>
</dbReference>
<evidence type="ECO:0000259" key="1">
    <source>
        <dbReference type="Pfam" id="PF10099"/>
    </source>
</evidence>
<dbReference type="Pfam" id="PF10099">
    <property type="entry name" value="RskA_C"/>
    <property type="match status" value="1"/>
</dbReference>
<gene>
    <name evidence="2" type="ORF">Thini_3113</name>
</gene>
<dbReference type="RefSeq" id="WP_002709536.1">
    <property type="nucleotide sequence ID" value="NZ_JH651384.1"/>
</dbReference>
<organism evidence="2 3">
    <name type="scientific">Thiothrix nivea (strain ATCC 35100 / DSM 5205 / JP2)</name>
    <dbReference type="NCBI Taxonomy" id="870187"/>
    <lineage>
        <taxon>Bacteria</taxon>
        <taxon>Pseudomonadati</taxon>
        <taxon>Pseudomonadota</taxon>
        <taxon>Gammaproteobacteria</taxon>
        <taxon>Thiotrichales</taxon>
        <taxon>Thiotrichaceae</taxon>
        <taxon>Thiothrix</taxon>
    </lineage>
</organism>
<dbReference type="InterPro" id="IPR018764">
    <property type="entry name" value="RskA_C"/>
</dbReference>
<feature type="domain" description="Anti-sigma K factor RskA C-terminal" evidence="1">
    <location>
        <begin position="19"/>
        <end position="134"/>
    </location>
</feature>
<dbReference type="AlphaFoldDB" id="A0A656HJG5"/>
<protein>
    <recommendedName>
        <fullName evidence="1">Anti-sigma K factor RskA C-terminal domain-containing protein</fullName>
    </recommendedName>
</protein>
<evidence type="ECO:0000313" key="3">
    <source>
        <dbReference type="Proteomes" id="UP000005317"/>
    </source>
</evidence>
<sequence length="166" mass="18097" precursor="true">MPLVGQAWTKWWVGFLLLLLLAGGSLYVSNRFAGALADTSPAGLSQLRDTLLADPASVSGHWLRTLNPLVKDVQGDLVWNSQQQQGVMRIRDLPDPKNGNFYQLWLYDARGASGEPVSGAVLHKGAGREDLYAPIVTDVPVLEPYKFVLKQEKGTGSGQVLLMVQP</sequence>
<dbReference type="EMBL" id="JH651384">
    <property type="protein sequence ID" value="EIJ35636.1"/>
    <property type="molecule type" value="Genomic_DNA"/>
</dbReference>